<dbReference type="Proteomes" id="UP001426770">
    <property type="component" value="Unassembled WGS sequence"/>
</dbReference>
<dbReference type="InterPro" id="IPR011697">
    <property type="entry name" value="Peptidase_C26"/>
</dbReference>
<comment type="caution">
    <text evidence="1">The sequence shown here is derived from an EMBL/GenBank/DDBJ whole genome shotgun (WGS) entry which is preliminary data.</text>
</comment>
<dbReference type="Pfam" id="PF07722">
    <property type="entry name" value="Peptidase_C26"/>
    <property type="match status" value="1"/>
</dbReference>
<dbReference type="CDD" id="cd01745">
    <property type="entry name" value="GATase1_2"/>
    <property type="match status" value="1"/>
</dbReference>
<sequence length="245" mass="26443">MVAFSETASVDTPVIGVTSYVERSRTGIWDQEAVWLPDAYVAPVRAAGAVTVVLPEQDPSLAAAALSRVDGLYLTGGYDVDPAAYGAAPHERCDEPRPARDAWEIALVKEASALGIPVLGVCRGAQLLNVARGGTLHQHVPDVVGHDDYQRGDAVFRHLGVSVLPDTLLATVHPLERDVPMYHHQAIDRLGEGLVVSARSVHGLIEAIEDPEQVFCLAVQWHPEHDDLTSLWEGFVAAARMRVGR</sequence>
<dbReference type="PANTHER" id="PTHR43235">
    <property type="entry name" value="GLUTAMINE AMIDOTRANSFERASE PB2B2.05-RELATED"/>
    <property type="match status" value="1"/>
</dbReference>
<dbReference type="EMBL" id="BAABRR010000001">
    <property type="protein sequence ID" value="GAA5517939.1"/>
    <property type="molecule type" value="Genomic_DNA"/>
</dbReference>
<protein>
    <submittedName>
        <fullName evidence="1">Glutamine amidotransferase Rv2859c</fullName>
    </submittedName>
</protein>
<keyword evidence="1" id="KW-0315">Glutamine amidotransferase</keyword>
<dbReference type="InterPro" id="IPR029062">
    <property type="entry name" value="Class_I_gatase-like"/>
</dbReference>
<accession>A0ABP9WE44</accession>
<keyword evidence="2" id="KW-1185">Reference proteome</keyword>
<organism evidence="1 2">
    <name type="scientific">Demequina sediminis</name>
    <dbReference type="NCBI Taxonomy" id="1930058"/>
    <lineage>
        <taxon>Bacteria</taxon>
        <taxon>Bacillati</taxon>
        <taxon>Actinomycetota</taxon>
        <taxon>Actinomycetes</taxon>
        <taxon>Micrococcales</taxon>
        <taxon>Demequinaceae</taxon>
        <taxon>Demequina</taxon>
    </lineage>
</organism>
<gene>
    <name evidence="1" type="ORF">Lsed01_00356</name>
</gene>
<reference evidence="1 2" key="1">
    <citation type="submission" date="2024-02" db="EMBL/GenBank/DDBJ databases">
        <title>Lysinimicrobium sediminis NBRC 112286.</title>
        <authorList>
            <person name="Ichikawa N."/>
            <person name="Katano-Makiyama Y."/>
            <person name="Hidaka K."/>
        </authorList>
    </citation>
    <scope>NUCLEOTIDE SEQUENCE [LARGE SCALE GENOMIC DNA]</scope>
    <source>
        <strain evidence="1 2">NBRC 112286</strain>
    </source>
</reference>
<evidence type="ECO:0000313" key="2">
    <source>
        <dbReference type="Proteomes" id="UP001426770"/>
    </source>
</evidence>
<evidence type="ECO:0000313" key="1">
    <source>
        <dbReference type="EMBL" id="GAA5517939.1"/>
    </source>
</evidence>
<dbReference type="PANTHER" id="PTHR43235:SF1">
    <property type="entry name" value="GLUTAMINE AMIDOTRANSFERASE PB2B2.05-RELATED"/>
    <property type="match status" value="1"/>
</dbReference>
<dbReference type="InterPro" id="IPR044668">
    <property type="entry name" value="PuuD-like"/>
</dbReference>
<dbReference type="Gene3D" id="3.40.50.880">
    <property type="match status" value="1"/>
</dbReference>
<name>A0ABP9WE44_9MICO</name>
<dbReference type="RefSeq" id="WP_286216009.1">
    <property type="nucleotide sequence ID" value="NZ_AP027736.1"/>
</dbReference>
<dbReference type="SUPFAM" id="SSF52317">
    <property type="entry name" value="Class I glutamine amidotransferase-like"/>
    <property type="match status" value="1"/>
</dbReference>
<dbReference type="PROSITE" id="PS51273">
    <property type="entry name" value="GATASE_TYPE_1"/>
    <property type="match status" value="1"/>
</dbReference>
<proteinExistence type="predicted"/>